<evidence type="ECO:0000256" key="6">
    <source>
        <dbReference type="ARBA" id="ARBA00022840"/>
    </source>
</evidence>
<protein>
    <recommendedName>
        <fullName evidence="8 9">Dephospho-CoA kinase</fullName>
        <ecNumber evidence="8 9">2.7.1.24</ecNumber>
    </recommendedName>
    <alternativeName>
        <fullName evidence="8">Dephosphocoenzyme A kinase</fullName>
    </alternativeName>
</protein>
<dbReference type="Gene3D" id="3.40.50.300">
    <property type="entry name" value="P-loop containing nucleotide triphosphate hydrolases"/>
    <property type="match status" value="1"/>
</dbReference>
<evidence type="ECO:0000256" key="3">
    <source>
        <dbReference type="ARBA" id="ARBA00022679"/>
    </source>
</evidence>
<evidence type="ECO:0000313" key="10">
    <source>
        <dbReference type="EMBL" id="KGQ31006.1"/>
    </source>
</evidence>
<dbReference type="UniPathway" id="UPA00241">
    <property type="reaction ID" value="UER00356"/>
</dbReference>
<sequence length="210" mass="23885">MSYVVGLTGGIGCGKSTIADLFTELNVPIIDADIVARQVVEKGSPLLVKIAEHFGSEILTAEGALDRSALRQKVFNDETQKQWLNQLLHPAIREEMLRQLQQQTAPYVLWVMPLLLENHLQHYCDRILVVDVSEETQLQRASRRDQNSAALIRKIMQSQVSRQQRLAEADDVISNEQPLTPENLQALKNEVQQLHQKYLRLAQTEVKDVR</sequence>
<reference evidence="10 11" key="1">
    <citation type="submission" date="2014-08" db="EMBL/GenBank/DDBJ databases">
        <title>Chaperone-usher fimbriae in a diverse selection of Gallibacterium genomes.</title>
        <authorList>
            <person name="Kudirkiene E."/>
            <person name="Bager R.J."/>
            <person name="Johnson T.J."/>
            <person name="Bojesen A.M."/>
        </authorList>
    </citation>
    <scope>NUCLEOTIDE SEQUENCE [LARGE SCALE GENOMIC DNA]</scope>
    <source>
        <strain evidence="10 11">20558/3kl.</strain>
    </source>
</reference>
<dbReference type="FunFam" id="3.40.50.300:FF:000518">
    <property type="entry name" value="Dephospho-CoA kinase"/>
    <property type="match status" value="1"/>
</dbReference>
<dbReference type="PANTHER" id="PTHR10695">
    <property type="entry name" value="DEPHOSPHO-COA KINASE-RELATED"/>
    <property type="match status" value="1"/>
</dbReference>
<evidence type="ECO:0000256" key="4">
    <source>
        <dbReference type="ARBA" id="ARBA00022741"/>
    </source>
</evidence>
<dbReference type="RefSeq" id="WP_039084191.1">
    <property type="nucleotide sequence ID" value="NZ_JPXS01000037.1"/>
</dbReference>
<keyword evidence="5 8" id="KW-0418">Kinase</keyword>
<dbReference type="GO" id="GO:0005524">
    <property type="term" value="F:ATP binding"/>
    <property type="evidence" value="ECO:0007669"/>
    <property type="project" value="UniProtKB-UniRule"/>
</dbReference>
<dbReference type="Proteomes" id="UP000030526">
    <property type="component" value="Unassembled WGS sequence"/>
</dbReference>
<keyword evidence="4 8" id="KW-0547">Nucleotide-binding</keyword>
<comment type="pathway">
    <text evidence="8">Cofactor biosynthesis; coenzyme A biosynthesis; CoA from (R)-pantothenate: step 5/5.</text>
</comment>
<dbReference type="HAMAP" id="MF_00376">
    <property type="entry name" value="Dephospho_CoA_kinase"/>
    <property type="match status" value="1"/>
</dbReference>
<organism evidence="10 11">
    <name type="scientific">Gallibacterium anatis</name>
    <dbReference type="NCBI Taxonomy" id="750"/>
    <lineage>
        <taxon>Bacteria</taxon>
        <taxon>Pseudomonadati</taxon>
        <taxon>Pseudomonadota</taxon>
        <taxon>Gammaproteobacteria</taxon>
        <taxon>Pasteurellales</taxon>
        <taxon>Pasteurellaceae</taxon>
        <taxon>Gallibacterium</taxon>
    </lineage>
</organism>
<evidence type="ECO:0000256" key="1">
    <source>
        <dbReference type="ARBA" id="ARBA00009018"/>
    </source>
</evidence>
<comment type="catalytic activity">
    <reaction evidence="8">
        <text>3'-dephospho-CoA + ATP = ADP + CoA + H(+)</text>
        <dbReference type="Rhea" id="RHEA:18245"/>
        <dbReference type="ChEBI" id="CHEBI:15378"/>
        <dbReference type="ChEBI" id="CHEBI:30616"/>
        <dbReference type="ChEBI" id="CHEBI:57287"/>
        <dbReference type="ChEBI" id="CHEBI:57328"/>
        <dbReference type="ChEBI" id="CHEBI:456216"/>
        <dbReference type="EC" id="2.7.1.24"/>
    </reaction>
</comment>
<accession>A0A0A2XF28</accession>
<dbReference type="SUPFAM" id="SSF52540">
    <property type="entry name" value="P-loop containing nucleoside triphosphate hydrolases"/>
    <property type="match status" value="1"/>
</dbReference>
<comment type="similarity">
    <text evidence="1 8">Belongs to the CoaE family.</text>
</comment>
<proteinExistence type="inferred from homology"/>
<dbReference type="InterPro" id="IPR027417">
    <property type="entry name" value="P-loop_NTPase"/>
</dbReference>
<dbReference type="GO" id="GO:0015937">
    <property type="term" value="P:coenzyme A biosynthetic process"/>
    <property type="evidence" value="ECO:0007669"/>
    <property type="project" value="UniProtKB-UniRule"/>
</dbReference>
<dbReference type="NCBIfam" id="TIGR00152">
    <property type="entry name" value="dephospho-CoA kinase"/>
    <property type="match status" value="1"/>
</dbReference>
<name>A0A0A2XF28_9PAST</name>
<dbReference type="AlphaFoldDB" id="A0A0A2XF28"/>
<keyword evidence="3 8" id="KW-0808">Transferase</keyword>
<keyword evidence="2 8" id="KW-0963">Cytoplasm</keyword>
<evidence type="ECO:0000256" key="5">
    <source>
        <dbReference type="ARBA" id="ARBA00022777"/>
    </source>
</evidence>
<comment type="caution">
    <text evidence="10">The sequence shown here is derived from an EMBL/GenBank/DDBJ whole genome shotgun (WGS) entry which is preliminary data.</text>
</comment>
<keyword evidence="6 8" id="KW-0067">ATP-binding</keyword>
<dbReference type="EMBL" id="JPXS01000037">
    <property type="protein sequence ID" value="KGQ31006.1"/>
    <property type="molecule type" value="Genomic_DNA"/>
</dbReference>
<dbReference type="Pfam" id="PF01121">
    <property type="entry name" value="CoaE"/>
    <property type="match status" value="1"/>
</dbReference>
<evidence type="ECO:0000256" key="7">
    <source>
        <dbReference type="ARBA" id="ARBA00022993"/>
    </source>
</evidence>
<comment type="subcellular location">
    <subcellularLocation>
        <location evidence="8">Cytoplasm</location>
    </subcellularLocation>
</comment>
<dbReference type="GO" id="GO:0005737">
    <property type="term" value="C:cytoplasm"/>
    <property type="evidence" value="ECO:0007669"/>
    <property type="project" value="UniProtKB-SubCell"/>
</dbReference>
<dbReference type="InterPro" id="IPR001977">
    <property type="entry name" value="Depp_CoAkinase"/>
</dbReference>
<feature type="binding site" evidence="8">
    <location>
        <begin position="12"/>
        <end position="17"/>
    </location>
    <ligand>
        <name>ATP</name>
        <dbReference type="ChEBI" id="CHEBI:30616"/>
    </ligand>
</feature>
<keyword evidence="7 8" id="KW-0173">Coenzyme A biosynthesis</keyword>
<evidence type="ECO:0000313" key="11">
    <source>
        <dbReference type="Proteomes" id="UP000030526"/>
    </source>
</evidence>
<gene>
    <name evidence="8" type="primary">coaE</name>
    <name evidence="10" type="ORF">JP32_07760</name>
</gene>
<evidence type="ECO:0000256" key="8">
    <source>
        <dbReference type="HAMAP-Rule" id="MF_00376"/>
    </source>
</evidence>
<dbReference type="GO" id="GO:0004140">
    <property type="term" value="F:dephospho-CoA kinase activity"/>
    <property type="evidence" value="ECO:0007669"/>
    <property type="project" value="UniProtKB-UniRule"/>
</dbReference>
<dbReference type="PANTHER" id="PTHR10695:SF46">
    <property type="entry name" value="BIFUNCTIONAL COENZYME A SYNTHASE-RELATED"/>
    <property type="match status" value="1"/>
</dbReference>
<dbReference type="EC" id="2.7.1.24" evidence="8 9"/>
<dbReference type="PROSITE" id="PS51219">
    <property type="entry name" value="DPCK"/>
    <property type="match status" value="1"/>
</dbReference>
<evidence type="ECO:0000256" key="9">
    <source>
        <dbReference type="NCBIfam" id="TIGR00152"/>
    </source>
</evidence>
<dbReference type="CDD" id="cd02022">
    <property type="entry name" value="DPCK"/>
    <property type="match status" value="1"/>
</dbReference>
<comment type="function">
    <text evidence="8">Catalyzes the phosphorylation of the 3'-hydroxyl group of dephosphocoenzyme A to form coenzyme A.</text>
</comment>
<evidence type="ECO:0000256" key="2">
    <source>
        <dbReference type="ARBA" id="ARBA00022490"/>
    </source>
</evidence>